<comment type="caution">
    <text evidence="2">The sequence shown here is derived from an EMBL/GenBank/DDBJ whole genome shotgun (WGS) entry which is preliminary data.</text>
</comment>
<keyword evidence="3" id="KW-1185">Reference proteome</keyword>
<dbReference type="OrthoDB" id="1118849at2"/>
<sequence length="238" mass="26478">MIRKTLALALIAFGCSVSVVCGQSKNFIDQPYLEVHGEADSLVTPNQIFIRIILSEKDTKDKISLEEMEIKMVNALKSLGVNTDTKLRTSDQISNYKYYFMKSRDIIKTKQYLLEINDATTASKVFMTLEDLDISNTSIDHVDHTELEAIRNSCRIRAVLKAKEKANAMSQALGQNIGRAIQITDVSVAPVRNALEGRIAGVVVRGYGTVNKDKLEPPKIEFEKIPVSVGVNTIFILN</sequence>
<name>A0A0E9MZG6_9BACT</name>
<keyword evidence="1" id="KW-0732">Signal</keyword>
<feature type="chain" id="PRO_5002429729" description="SIMPL domain-containing protein" evidence="1">
    <location>
        <begin position="22"/>
        <end position="238"/>
    </location>
</feature>
<dbReference type="Gene3D" id="3.30.110.170">
    <property type="entry name" value="Protein of unknown function (DUF541), domain 1"/>
    <property type="match status" value="1"/>
</dbReference>
<dbReference type="STRING" id="1220578.FPE01S_01_15140"/>
<dbReference type="InterPro" id="IPR007497">
    <property type="entry name" value="SIMPL/DUF541"/>
</dbReference>
<evidence type="ECO:0000313" key="3">
    <source>
        <dbReference type="Proteomes" id="UP000033121"/>
    </source>
</evidence>
<organism evidence="2 3">
    <name type="scientific">Flavihumibacter petaseus NBRC 106054</name>
    <dbReference type="NCBI Taxonomy" id="1220578"/>
    <lineage>
        <taxon>Bacteria</taxon>
        <taxon>Pseudomonadati</taxon>
        <taxon>Bacteroidota</taxon>
        <taxon>Chitinophagia</taxon>
        <taxon>Chitinophagales</taxon>
        <taxon>Chitinophagaceae</taxon>
        <taxon>Flavihumibacter</taxon>
    </lineage>
</organism>
<evidence type="ECO:0008006" key="4">
    <source>
        <dbReference type="Google" id="ProtNLM"/>
    </source>
</evidence>
<evidence type="ECO:0000313" key="2">
    <source>
        <dbReference type="EMBL" id="GAO42500.1"/>
    </source>
</evidence>
<dbReference type="RefSeq" id="WP_052955589.1">
    <property type="nucleotide sequence ID" value="NZ_BBWV01000001.1"/>
</dbReference>
<protein>
    <recommendedName>
        <fullName evidence="4">SIMPL domain-containing protein</fullName>
    </recommendedName>
</protein>
<proteinExistence type="predicted"/>
<dbReference type="Proteomes" id="UP000033121">
    <property type="component" value="Unassembled WGS sequence"/>
</dbReference>
<dbReference type="EMBL" id="BBWV01000001">
    <property type="protein sequence ID" value="GAO42500.1"/>
    <property type="molecule type" value="Genomic_DNA"/>
</dbReference>
<feature type="signal peptide" evidence="1">
    <location>
        <begin position="1"/>
        <end position="21"/>
    </location>
</feature>
<dbReference type="PROSITE" id="PS51257">
    <property type="entry name" value="PROKAR_LIPOPROTEIN"/>
    <property type="match status" value="1"/>
</dbReference>
<dbReference type="Pfam" id="PF04402">
    <property type="entry name" value="SIMPL"/>
    <property type="match status" value="1"/>
</dbReference>
<gene>
    <name evidence="2" type="ORF">FPE01S_01_15140</name>
</gene>
<evidence type="ECO:0000256" key="1">
    <source>
        <dbReference type="SAM" id="SignalP"/>
    </source>
</evidence>
<dbReference type="AlphaFoldDB" id="A0A0E9MZG6"/>
<accession>A0A0E9MZG6</accession>
<reference evidence="2 3" key="1">
    <citation type="submission" date="2015-04" db="EMBL/GenBank/DDBJ databases">
        <title>Whole genome shotgun sequence of Flavihumibacter petaseus NBRC 106054.</title>
        <authorList>
            <person name="Miyazawa S."/>
            <person name="Hosoyama A."/>
            <person name="Hashimoto M."/>
            <person name="Noguchi M."/>
            <person name="Tsuchikane K."/>
            <person name="Ohji S."/>
            <person name="Yamazoe A."/>
            <person name="Ichikawa N."/>
            <person name="Kimura A."/>
            <person name="Fujita N."/>
        </authorList>
    </citation>
    <scope>NUCLEOTIDE SEQUENCE [LARGE SCALE GENOMIC DNA]</scope>
    <source>
        <strain evidence="2 3">NBRC 106054</strain>
    </source>
</reference>